<feature type="active site" description="Charge relay system" evidence="4">
    <location>
        <position position="270"/>
    </location>
</feature>
<protein>
    <submittedName>
        <fullName evidence="6">Hydrolase</fullName>
    </submittedName>
</protein>
<dbReference type="Gene3D" id="3.40.50.1820">
    <property type="entry name" value="alpha/beta hydrolase"/>
    <property type="match status" value="1"/>
</dbReference>
<dbReference type="InterPro" id="IPR012020">
    <property type="entry name" value="ABHD4"/>
</dbReference>
<reference evidence="6 7" key="1">
    <citation type="submission" date="2018-01" db="EMBL/GenBank/DDBJ databases">
        <title>Genome sequence of a Cantenovulum-like bacteria.</title>
        <authorList>
            <person name="Tan W.R."/>
            <person name="Lau N.-S."/>
            <person name="Go F."/>
            <person name="Amirul A.-A.A."/>
        </authorList>
    </citation>
    <scope>NUCLEOTIDE SEQUENCE [LARGE SCALE GENOMIC DNA]</scope>
    <source>
        <strain evidence="6 7">CCB-QB4</strain>
    </source>
</reference>
<gene>
    <name evidence="6" type="ORF">C2869_19340</name>
</gene>
<dbReference type="NCBIfam" id="NF008218">
    <property type="entry name" value="PRK10985.1"/>
    <property type="match status" value="1"/>
</dbReference>
<evidence type="ECO:0000313" key="7">
    <source>
        <dbReference type="Proteomes" id="UP000244441"/>
    </source>
</evidence>
<keyword evidence="3 6" id="KW-0378">Hydrolase</keyword>
<feature type="domain" description="AB hydrolase-1" evidence="5">
    <location>
        <begin position="62"/>
        <end position="302"/>
    </location>
</feature>
<dbReference type="EMBL" id="CP026604">
    <property type="protein sequence ID" value="AWB68428.1"/>
    <property type="molecule type" value="Genomic_DNA"/>
</dbReference>
<evidence type="ECO:0000256" key="4">
    <source>
        <dbReference type="PIRSR" id="PIRSR005211-1"/>
    </source>
</evidence>
<evidence type="ECO:0000256" key="3">
    <source>
        <dbReference type="ARBA" id="ARBA00022801"/>
    </source>
</evidence>
<organism evidence="6 7">
    <name type="scientific">Saccharobesus litoralis</name>
    <dbReference type="NCBI Taxonomy" id="2172099"/>
    <lineage>
        <taxon>Bacteria</taxon>
        <taxon>Pseudomonadati</taxon>
        <taxon>Pseudomonadota</taxon>
        <taxon>Gammaproteobacteria</taxon>
        <taxon>Alteromonadales</taxon>
        <taxon>Alteromonadaceae</taxon>
        <taxon>Saccharobesus</taxon>
    </lineage>
</organism>
<dbReference type="RefSeq" id="WP_108604487.1">
    <property type="nucleotide sequence ID" value="NZ_CP026604.1"/>
</dbReference>
<dbReference type="OrthoDB" id="332676at2"/>
<name>A0A2S0VW41_9ALTE</name>
<accession>A0A2S0VW41</accession>
<comment type="similarity">
    <text evidence="1">Belongs to the AB hydrolase superfamily. AB hydrolase 4 family.</text>
</comment>
<dbReference type="InterPro" id="IPR050960">
    <property type="entry name" value="AB_hydrolase_4_sf"/>
</dbReference>
<evidence type="ECO:0000256" key="2">
    <source>
        <dbReference type="ARBA" id="ARBA00022487"/>
    </source>
</evidence>
<dbReference type="GO" id="GO:0047372">
    <property type="term" value="F:monoacylglycerol lipase activity"/>
    <property type="evidence" value="ECO:0007669"/>
    <property type="project" value="TreeGrafter"/>
</dbReference>
<dbReference type="PIRSF" id="PIRSF005211">
    <property type="entry name" value="Ab_hydro_YheT"/>
    <property type="match status" value="1"/>
</dbReference>
<keyword evidence="7" id="KW-1185">Reference proteome</keyword>
<dbReference type="GO" id="GO:0034338">
    <property type="term" value="F:short-chain carboxylesterase activity"/>
    <property type="evidence" value="ECO:0007669"/>
    <property type="project" value="TreeGrafter"/>
</dbReference>
<dbReference type="AlphaFoldDB" id="A0A2S0VW41"/>
<evidence type="ECO:0000259" key="5">
    <source>
        <dbReference type="Pfam" id="PF00561"/>
    </source>
</evidence>
<dbReference type="InterPro" id="IPR000073">
    <property type="entry name" value="AB_hydrolase_1"/>
</dbReference>
<dbReference type="KEGG" id="cate:C2869_19340"/>
<proteinExistence type="inferred from homology"/>
<dbReference type="PROSITE" id="PS01133">
    <property type="entry name" value="UPF0017"/>
    <property type="match status" value="1"/>
</dbReference>
<evidence type="ECO:0000256" key="1">
    <source>
        <dbReference type="ARBA" id="ARBA00010884"/>
    </source>
</evidence>
<dbReference type="PANTHER" id="PTHR10794">
    <property type="entry name" value="ABHYDROLASE DOMAIN-CONTAINING PROTEIN"/>
    <property type="match status" value="1"/>
</dbReference>
<dbReference type="Proteomes" id="UP000244441">
    <property type="component" value="Chromosome"/>
</dbReference>
<feature type="active site" description="Charge relay system" evidence="4">
    <location>
        <position position="142"/>
    </location>
</feature>
<feature type="active site" description="Charge relay system" evidence="4">
    <location>
        <position position="298"/>
    </location>
</feature>
<sequence>MIIESQFKPVWWLRNRHVQTIWQKVDRYKLNCPVEEQRLELPDGDFIDLAWTSKPTEDDSRPIVMVLHGLEGSIDSTYAKGMMNAIRDKGWIGVLMHFRGCSKEINRNHRLYHSGETQDISFVSQWLMEQYPQQSLACIGFSLGANALVKFLGETPNNAFTASVAICPPLDLAASAKRIRQGFSWVYQKYLLDMMKATFSRKILRSDLSHLVQIEREQLDKIRTLEAFDDAVTAPLHGFKNAQDYYNKCSGKQFLRYIQRPTLILHAKDDPFLSATCIPSSKELSHRVTYELSEFGGHVGYVNGESPLKVEYWLEQRSLQYIANHLTGV</sequence>
<dbReference type="InterPro" id="IPR029058">
    <property type="entry name" value="AB_hydrolase_fold"/>
</dbReference>
<dbReference type="SUPFAM" id="SSF53474">
    <property type="entry name" value="alpha/beta-Hydrolases"/>
    <property type="match status" value="1"/>
</dbReference>
<dbReference type="InterPro" id="IPR000952">
    <property type="entry name" value="AB_hydrolase_4_CS"/>
</dbReference>
<dbReference type="PANTHER" id="PTHR10794:SF94">
    <property type="entry name" value="ESTERASE YHET-RELATED"/>
    <property type="match status" value="1"/>
</dbReference>
<evidence type="ECO:0000313" key="6">
    <source>
        <dbReference type="EMBL" id="AWB68428.1"/>
    </source>
</evidence>
<dbReference type="Pfam" id="PF00561">
    <property type="entry name" value="Abhydrolase_1"/>
    <property type="match status" value="1"/>
</dbReference>
<keyword evidence="2" id="KW-0719">Serine esterase</keyword>